<reference evidence="20" key="1">
    <citation type="submission" date="2016-06" db="EMBL/GenBank/DDBJ databases">
        <authorList>
            <person name="Butler K."/>
        </authorList>
    </citation>
    <scope>NUCLEOTIDE SEQUENCE [LARGE SCALE GENOMIC DNA]</scope>
    <source>
        <strain evidence="20">GCSL-Mp20</strain>
    </source>
</reference>
<evidence type="ECO:0000256" key="4">
    <source>
        <dbReference type="ARBA" id="ARBA00022617"/>
    </source>
</evidence>
<feature type="compositionally biased region" description="Basic and acidic residues" evidence="16">
    <location>
        <begin position="309"/>
        <end position="344"/>
    </location>
</feature>
<dbReference type="InterPro" id="IPR048328">
    <property type="entry name" value="Dyp_perox_C"/>
</dbReference>
<keyword evidence="6" id="KW-0732">Signal</keyword>
<feature type="domain" description="Dyp-type peroxidase C-terminal" evidence="18">
    <location>
        <begin position="231"/>
        <end position="410"/>
    </location>
</feature>
<evidence type="ECO:0000256" key="16">
    <source>
        <dbReference type="SAM" id="MobiDB-lite"/>
    </source>
</evidence>
<dbReference type="GO" id="GO:0042597">
    <property type="term" value="C:periplasmic space"/>
    <property type="evidence" value="ECO:0007669"/>
    <property type="project" value="UniProtKB-SubCell"/>
</dbReference>
<evidence type="ECO:0000256" key="9">
    <source>
        <dbReference type="ARBA" id="ARBA00023239"/>
    </source>
</evidence>
<evidence type="ECO:0000256" key="1">
    <source>
        <dbReference type="ARBA" id="ARBA00004196"/>
    </source>
</evidence>
<dbReference type="RefSeq" id="WP_067403106.1">
    <property type="nucleotide sequence ID" value="NZ_LZEY01000023.1"/>
</dbReference>
<evidence type="ECO:0000256" key="8">
    <source>
        <dbReference type="ARBA" id="ARBA00023004"/>
    </source>
</evidence>
<evidence type="ECO:0000256" key="13">
    <source>
        <dbReference type="PIRSR" id="PIRSR606313-1"/>
    </source>
</evidence>
<evidence type="ECO:0000256" key="14">
    <source>
        <dbReference type="PIRSR" id="PIRSR606313-2"/>
    </source>
</evidence>
<accession>A0A1B8HFG2</accession>
<comment type="function">
    <text evidence="15">Involved in the recovery of exogenous heme iron. Extracts iron from heme while preserving the protoporphyrin ring intact.</text>
</comment>
<dbReference type="InterPro" id="IPR006314">
    <property type="entry name" value="Dyp_peroxidase"/>
</dbReference>
<feature type="domain" description="Dyp-type peroxidase N-terminal" evidence="17">
    <location>
        <begin position="67"/>
        <end position="219"/>
    </location>
</feature>
<evidence type="ECO:0000256" key="7">
    <source>
        <dbReference type="ARBA" id="ARBA00023002"/>
    </source>
</evidence>
<evidence type="ECO:0000256" key="2">
    <source>
        <dbReference type="ARBA" id="ARBA00005365"/>
    </source>
</evidence>
<gene>
    <name evidence="19" type="ORF">AYY18_06200</name>
</gene>
<evidence type="ECO:0000256" key="5">
    <source>
        <dbReference type="ARBA" id="ARBA00022723"/>
    </source>
</evidence>
<feature type="binding site" evidence="13">
    <location>
        <position position="349"/>
    </location>
    <ligand>
        <name>heme b</name>
        <dbReference type="ChEBI" id="CHEBI:60344"/>
    </ligand>
</feature>
<dbReference type="AlphaFoldDB" id="A0A1B8HFG2"/>
<evidence type="ECO:0000256" key="3">
    <source>
        <dbReference type="ARBA" id="ARBA00022559"/>
    </source>
</evidence>
<keyword evidence="20" id="KW-1185">Reference proteome</keyword>
<dbReference type="InterPro" id="IPR048327">
    <property type="entry name" value="Dyp_perox_N"/>
</dbReference>
<dbReference type="PANTHER" id="PTHR30521:SF4">
    <property type="entry name" value="DEFERROCHELATASE"/>
    <property type="match status" value="1"/>
</dbReference>
<keyword evidence="15" id="KW-0574">Periplasm</keyword>
<proteinExistence type="inferred from homology"/>
<dbReference type="NCBIfam" id="TIGR01413">
    <property type="entry name" value="Dyp_perox_fam"/>
    <property type="match status" value="1"/>
</dbReference>
<keyword evidence="3 15" id="KW-0575">Peroxidase</keyword>
<dbReference type="EMBL" id="LZEY01000023">
    <property type="protein sequence ID" value="OBU07804.1"/>
    <property type="molecule type" value="Genomic_DNA"/>
</dbReference>
<dbReference type="EC" id="1.11.1.-" evidence="15"/>
<evidence type="ECO:0000256" key="6">
    <source>
        <dbReference type="ARBA" id="ARBA00022729"/>
    </source>
</evidence>
<dbReference type="GO" id="GO:0004601">
    <property type="term" value="F:peroxidase activity"/>
    <property type="evidence" value="ECO:0007669"/>
    <property type="project" value="UniProtKB-KW"/>
</dbReference>
<dbReference type="Pfam" id="PF20628">
    <property type="entry name" value="Dyp_perox_C"/>
    <property type="match status" value="1"/>
</dbReference>
<dbReference type="PANTHER" id="PTHR30521">
    <property type="entry name" value="DEFERROCHELATASE/PEROXIDASE"/>
    <property type="match status" value="1"/>
</dbReference>
<feature type="region of interest" description="Disordered" evidence="16">
    <location>
        <begin position="292"/>
        <end position="344"/>
    </location>
</feature>
<dbReference type="GO" id="GO:0020037">
    <property type="term" value="F:heme binding"/>
    <property type="evidence" value="ECO:0007669"/>
    <property type="project" value="InterPro"/>
</dbReference>
<dbReference type="NCBIfam" id="TIGR01412">
    <property type="entry name" value="tat_substr_1"/>
    <property type="match status" value="1"/>
</dbReference>
<keyword evidence="7 15" id="KW-0560">Oxidoreductase</keyword>
<comment type="cofactor">
    <cofactor evidence="13 15">
        <name>heme b</name>
        <dbReference type="ChEBI" id="CHEBI:60344"/>
    </cofactor>
    <text evidence="13 15">Binds 1 heme b (iron(II)-protoporphyrin IX) group non-covalently per subunit.</text>
</comment>
<protein>
    <recommendedName>
        <fullName evidence="10 15">Deferrochelatase</fullName>
        <ecNumber evidence="15">1.11.1.-</ecNumber>
    </recommendedName>
    <alternativeName>
        <fullName evidence="11 15">Peroxidase EfeB</fullName>
    </alternativeName>
</protein>
<comment type="caution">
    <text evidence="19">The sequence shown here is derived from an EMBL/GenBank/DDBJ whole genome shotgun (WGS) entry which is preliminary data.</text>
</comment>
<dbReference type="GO" id="GO:0033212">
    <property type="term" value="P:iron import into cell"/>
    <property type="evidence" value="ECO:0007669"/>
    <property type="project" value="InterPro"/>
</dbReference>
<comment type="subcellular location">
    <subcellularLocation>
        <location evidence="1">Cell envelope</location>
    </subcellularLocation>
    <subcellularLocation>
        <location evidence="15">Periplasm</location>
    </subcellularLocation>
</comment>
<keyword evidence="9" id="KW-0456">Lyase</keyword>
<dbReference type="GO" id="GO:0005829">
    <property type="term" value="C:cytosol"/>
    <property type="evidence" value="ECO:0007669"/>
    <property type="project" value="TreeGrafter"/>
</dbReference>
<keyword evidence="4 13" id="KW-0349">Heme</keyword>
<name>A0A1B8HFG2_9GAMM</name>
<dbReference type="InterPro" id="IPR006311">
    <property type="entry name" value="TAT_signal"/>
</dbReference>
<feature type="binding site" evidence="13">
    <location>
        <position position="331"/>
    </location>
    <ligand>
        <name>heme b</name>
        <dbReference type="ChEBI" id="CHEBI:60344"/>
    </ligand>
</feature>
<evidence type="ECO:0000256" key="15">
    <source>
        <dbReference type="RuleBase" id="RU365017"/>
    </source>
</evidence>
<evidence type="ECO:0000313" key="19">
    <source>
        <dbReference type="EMBL" id="OBU07804.1"/>
    </source>
</evidence>
<evidence type="ECO:0000313" key="20">
    <source>
        <dbReference type="Proteomes" id="UP000092377"/>
    </source>
</evidence>
<dbReference type="GO" id="GO:0046872">
    <property type="term" value="F:metal ion binding"/>
    <property type="evidence" value="ECO:0007669"/>
    <property type="project" value="UniProtKB-KW"/>
</dbReference>
<evidence type="ECO:0000259" key="18">
    <source>
        <dbReference type="Pfam" id="PF20628"/>
    </source>
</evidence>
<organism evidence="19 20">
    <name type="scientific">Morganella psychrotolerans</name>
    <dbReference type="NCBI Taxonomy" id="368603"/>
    <lineage>
        <taxon>Bacteria</taxon>
        <taxon>Pseudomonadati</taxon>
        <taxon>Pseudomonadota</taxon>
        <taxon>Gammaproteobacteria</taxon>
        <taxon>Enterobacterales</taxon>
        <taxon>Morganellaceae</taxon>
        <taxon>Morganella</taxon>
    </lineage>
</organism>
<comment type="similarity">
    <text evidence="2">Belongs to the DyP-type peroxidase family. EfeB subfamily.</text>
</comment>
<evidence type="ECO:0000256" key="10">
    <source>
        <dbReference type="ARBA" id="ARBA00033771"/>
    </source>
</evidence>
<comment type="subunit">
    <text evidence="15">Homodimer. Part of a ferrous iron transporter composed of EfeU, EfeO and EfeB.</text>
</comment>
<evidence type="ECO:0000256" key="11">
    <source>
        <dbReference type="ARBA" id="ARBA00033775"/>
    </source>
</evidence>
<sequence>MKHGKEHSAGGDEAVSLSKRSTLKWLGAGSVLLSGGALSLPAMAKSDNTACDNTSRLREIPYLGKHQAGVITPEQKEAIFLSLNLTVKTRDEVDSVFKRLTACISDLTRNRQAEKTAGDRMPPAESGILGTYLTADELTVTVSLGHSLFDDRFGFSHVKPQNFVEMTAFPNDRLDPDWCGGDILLQFCANSRETVIYALREVLRRLSGSVAPLWKIDGFLPARDIECRTTPVNLFGFKDGTGNGDAGDAALMDDLVWITKPEPSWIENGSYQAVRLIRFELEFWDRTPLEDQENDFGRHKATGAPMGKASEHDDPEFQRDPHGDRVLFDSHMRRAEPRTTERHVSKLRRRSYSYSLGLTPSGQLDMGLIFISFQNDLKKGFISTQKRLNGEPLERYIKPFGGGYYLVLPGISSAQNYIGESLITAARTQAVSPAD</sequence>
<feature type="binding site" evidence="14">
    <location>
        <position position="298"/>
    </location>
    <ligand>
        <name>protoporphyrin IX</name>
        <dbReference type="ChEBI" id="CHEBI:57306"/>
    </ligand>
</feature>
<evidence type="ECO:0000256" key="12">
    <source>
        <dbReference type="ARBA" id="ARBA00048856"/>
    </source>
</evidence>
<dbReference type="PROSITE" id="PS51404">
    <property type="entry name" value="DYP_PEROXIDASE"/>
    <property type="match status" value="1"/>
</dbReference>
<dbReference type="PROSITE" id="PS51318">
    <property type="entry name" value="TAT"/>
    <property type="match status" value="1"/>
</dbReference>
<dbReference type="InterPro" id="IPR006313">
    <property type="entry name" value="EfeB/EfeN"/>
</dbReference>
<dbReference type="InterPro" id="IPR011008">
    <property type="entry name" value="Dimeric_a/b-barrel"/>
</dbReference>
<comment type="catalytic activity">
    <reaction evidence="12">
        <text>heme b + 2 H(+) = protoporphyrin IX + Fe(2+)</text>
        <dbReference type="Rhea" id="RHEA:22584"/>
        <dbReference type="ChEBI" id="CHEBI:15378"/>
        <dbReference type="ChEBI" id="CHEBI:29033"/>
        <dbReference type="ChEBI" id="CHEBI:57306"/>
        <dbReference type="ChEBI" id="CHEBI:60344"/>
        <dbReference type="EC" id="4.98.1.1"/>
    </reaction>
    <physiologicalReaction direction="left-to-right" evidence="12">
        <dbReference type="Rhea" id="RHEA:22585"/>
    </physiologicalReaction>
</comment>
<evidence type="ECO:0000259" key="17">
    <source>
        <dbReference type="Pfam" id="PF04261"/>
    </source>
</evidence>
<dbReference type="GO" id="GO:0030313">
    <property type="term" value="C:cell envelope"/>
    <property type="evidence" value="ECO:0007669"/>
    <property type="project" value="UniProtKB-SubCell"/>
</dbReference>
<dbReference type="SUPFAM" id="SSF54909">
    <property type="entry name" value="Dimeric alpha+beta barrel"/>
    <property type="match status" value="1"/>
</dbReference>
<dbReference type="OrthoDB" id="9781066at2"/>
<dbReference type="Pfam" id="PF04261">
    <property type="entry name" value="Dyp_perox_N"/>
    <property type="match status" value="1"/>
</dbReference>
<dbReference type="GO" id="GO:0004325">
    <property type="term" value="F:ferrochelatase activity"/>
    <property type="evidence" value="ECO:0007669"/>
    <property type="project" value="UniProtKB-EC"/>
</dbReference>
<keyword evidence="5 13" id="KW-0479">Metal-binding</keyword>
<keyword evidence="8 13" id="KW-0408">Iron</keyword>
<dbReference type="Proteomes" id="UP000092377">
    <property type="component" value="Unassembled WGS sequence"/>
</dbReference>